<dbReference type="RefSeq" id="WP_135083241.1">
    <property type="nucleotide sequence ID" value="NZ_SPDV01000002.1"/>
</dbReference>
<sequence length="108" mass="11993">MSNMFNDQEAAGEIFREAIARKRCVSGVYNKRTMILAPHVLFERHGDLHVRAVTVEIDGEKPREAKLGTFRLTGLRDVAITRKLFRPQPELVAAAEPHAADVLVTAVG</sequence>
<dbReference type="Proteomes" id="UP000298213">
    <property type="component" value="Unassembled WGS sequence"/>
</dbReference>
<protein>
    <recommendedName>
        <fullName evidence="3">WYL domain-containing protein</fullName>
    </recommendedName>
</protein>
<evidence type="ECO:0000313" key="1">
    <source>
        <dbReference type="EMBL" id="TFI60066.1"/>
    </source>
</evidence>
<organism evidence="1 2">
    <name type="scientific">Sphingomonas parva</name>
    <dbReference type="NCBI Taxonomy" id="2555898"/>
    <lineage>
        <taxon>Bacteria</taxon>
        <taxon>Pseudomonadati</taxon>
        <taxon>Pseudomonadota</taxon>
        <taxon>Alphaproteobacteria</taxon>
        <taxon>Sphingomonadales</taxon>
        <taxon>Sphingomonadaceae</taxon>
        <taxon>Sphingomonas</taxon>
    </lineage>
</organism>
<keyword evidence="2" id="KW-1185">Reference proteome</keyword>
<accession>A0A4Y8ZZ88</accession>
<proteinExistence type="predicted"/>
<dbReference type="OrthoDB" id="7428487at2"/>
<gene>
    <name evidence="1" type="ORF">E2493_02130</name>
</gene>
<dbReference type="EMBL" id="SPDV01000002">
    <property type="protein sequence ID" value="TFI60066.1"/>
    <property type="molecule type" value="Genomic_DNA"/>
</dbReference>
<evidence type="ECO:0000313" key="2">
    <source>
        <dbReference type="Proteomes" id="UP000298213"/>
    </source>
</evidence>
<name>A0A4Y8ZZ88_9SPHN</name>
<comment type="caution">
    <text evidence="1">The sequence shown here is derived from an EMBL/GenBank/DDBJ whole genome shotgun (WGS) entry which is preliminary data.</text>
</comment>
<reference evidence="1 2" key="1">
    <citation type="submission" date="2019-03" db="EMBL/GenBank/DDBJ databases">
        <title>Genome sequence of Sphingomonas sp. 17J27-24.</title>
        <authorList>
            <person name="Kim M."/>
            <person name="Maeng S."/>
            <person name="Sathiyaraj S."/>
        </authorList>
    </citation>
    <scope>NUCLEOTIDE SEQUENCE [LARGE SCALE GENOMIC DNA]</scope>
    <source>
        <strain evidence="1 2">17J27-24</strain>
    </source>
</reference>
<evidence type="ECO:0008006" key="3">
    <source>
        <dbReference type="Google" id="ProtNLM"/>
    </source>
</evidence>
<dbReference type="AlphaFoldDB" id="A0A4Y8ZZ88"/>